<feature type="region of interest" description="Disordered" evidence="1">
    <location>
        <begin position="140"/>
        <end position="172"/>
    </location>
</feature>
<comment type="caution">
    <text evidence="2">The sequence shown here is derived from an EMBL/GenBank/DDBJ whole genome shotgun (WGS) entry which is preliminary data.</text>
</comment>
<feature type="region of interest" description="Disordered" evidence="1">
    <location>
        <begin position="102"/>
        <end position="127"/>
    </location>
</feature>
<accession>A0A699RA77</accession>
<evidence type="ECO:0000313" key="2">
    <source>
        <dbReference type="EMBL" id="GFC80982.1"/>
    </source>
</evidence>
<name>A0A699RA77_TANCI</name>
<sequence>DVINQGRMIDELDRDEGVALMGEKEEEKKVEEHAKKEPEVQEVVEVVTTTKLITEVVTAASTPVSAASTIIPAAEPNIPAVTIITAPVKVVAASTRRRRRVVIRDPEEESTAINPAETKSNDKGKGVETPLFEGMLVAEEIEEQNDAEEQIQGNDNDAQGADAHVSGDAVQD</sequence>
<feature type="non-terminal residue" evidence="2">
    <location>
        <position position="1"/>
    </location>
</feature>
<proteinExistence type="predicted"/>
<protein>
    <submittedName>
        <fullName evidence="2">Uncharacterized protein</fullName>
    </submittedName>
</protein>
<evidence type="ECO:0000256" key="1">
    <source>
        <dbReference type="SAM" id="MobiDB-lite"/>
    </source>
</evidence>
<gene>
    <name evidence="2" type="ORF">Tci_852952</name>
</gene>
<feature type="compositionally biased region" description="Acidic residues" evidence="1">
    <location>
        <begin position="140"/>
        <end position="149"/>
    </location>
</feature>
<reference evidence="2" key="1">
    <citation type="journal article" date="2019" name="Sci. Rep.">
        <title>Draft genome of Tanacetum cinerariifolium, the natural source of mosquito coil.</title>
        <authorList>
            <person name="Yamashiro T."/>
            <person name="Shiraishi A."/>
            <person name="Satake H."/>
            <person name="Nakayama K."/>
        </authorList>
    </citation>
    <scope>NUCLEOTIDE SEQUENCE</scope>
</reference>
<dbReference type="AlphaFoldDB" id="A0A699RA77"/>
<dbReference type="EMBL" id="BKCJ011077662">
    <property type="protein sequence ID" value="GFC80982.1"/>
    <property type="molecule type" value="Genomic_DNA"/>
</dbReference>
<organism evidence="2">
    <name type="scientific">Tanacetum cinerariifolium</name>
    <name type="common">Dalmatian daisy</name>
    <name type="synonym">Chrysanthemum cinerariifolium</name>
    <dbReference type="NCBI Taxonomy" id="118510"/>
    <lineage>
        <taxon>Eukaryota</taxon>
        <taxon>Viridiplantae</taxon>
        <taxon>Streptophyta</taxon>
        <taxon>Embryophyta</taxon>
        <taxon>Tracheophyta</taxon>
        <taxon>Spermatophyta</taxon>
        <taxon>Magnoliopsida</taxon>
        <taxon>eudicotyledons</taxon>
        <taxon>Gunneridae</taxon>
        <taxon>Pentapetalae</taxon>
        <taxon>asterids</taxon>
        <taxon>campanulids</taxon>
        <taxon>Asterales</taxon>
        <taxon>Asteraceae</taxon>
        <taxon>Asteroideae</taxon>
        <taxon>Anthemideae</taxon>
        <taxon>Anthemidinae</taxon>
        <taxon>Tanacetum</taxon>
    </lineage>
</organism>